<dbReference type="RefSeq" id="XP_007724237.1">
    <property type="nucleotide sequence ID" value="XM_007726047.1"/>
</dbReference>
<dbReference type="GeneID" id="19160036"/>
<accession>W9YG39</accession>
<dbReference type="AlphaFoldDB" id="W9YG39"/>
<sequence length="513" mass="57348">MAQTPAHIQYAHGPDRRISAYRDEFVKLQSLYLERRYKQCIALCEQLQRPGVWQHFHLYAPGWAKSHILTSEQIHPVHEVFLCFYHAISYESLGLIAHDYSSNKLRFLDFAKESYNLALKSLPLPYVSTEAGKYEQNAHSPLASVFAAPALHHVNAGIQDTPSKILASGLVESASACSIYSTDSMISEPYTVLDSSTPSSSSSKKYDPTTPRAQGALKSLESDHLRVPTTPAPHKSRLSQSMSLEHQLADDLVPSPLFSRKSKQARITESVPDVTHRPLPPLPFGHQSNFEVRGSRIVQVLRKTAVDTLIAQYEGCLPLSPSPTQTLSPTVHRNAGTVTESPVTPRFRAIRDAFTPNPVNGNLEAYLSSPDLSEYNASLADFRMQLRNHMIYLDKEISRVHKAQVERTATKALCKTRFASFWSFEHLANTPKRKCRPLQDIDATSSPDSGVKITGENEPRAQASNERIDKLRLEGWHVRKEDHGFKGVQWYEDLSRRVETELAAAARKASGTG</sequence>
<feature type="region of interest" description="Disordered" evidence="1">
    <location>
        <begin position="263"/>
        <end position="287"/>
    </location>
</feature>
<dbReference type="EMBL" id="AMWN01000004">
    <property type="protein sequence ID" value="EXJ88231.1"/>
    <property type="molecule type" value="Genomic_DNA"/>
</dbReference>
<evidence type="ECO:0000313" key="2">
    <source>
        <dbReference type="EMBL" id="EXJ88231.1"/>
    </source>
</evidence>
<comment type="caution">
    <text evidence="2">The sequence shown here is derived from an EMBL/GenBank/DDBJ whole genome shotgun (WGS) entry which is preliminary data.</text>
</comment>
<protein>
    <submittedName>
        <fullName evidence="2">Uncharacterized protein</fullName>
    </submittedName>
</protein>
<evidence type="ECO:0000256" key="1">
    <source>
        <dbReference type="SAM" id="MobiDB-lite"/>
    </source>
</evidence>
<reference evidence="2 3" key="1">
    <citation type="submission" date="2013-03" db="EMBL/GenBank/DDBJ databases">
        <title>The Genome Sequence of Capronia coronata CBS 617.96.</title>
        <authorList>
            <consortium name="The Broad Institute Genomics Platform"/>
            <person name="Cuomo C."/>
            <person name="de Hoog S."/>
            <person name="Gorbushina A."/>
            <person name="Walker B."/>
            <person name="Young S.K."/>
            <person name="Zeng Q."/>
            <person name="Gargeya S."/>
            <person name="Fitzgerald M."/>
            <person name="Haas B."/>
            <person name="Abouelleil A."/>
            <person name="Allen A.W."/>
            <person name="Alvarado L."/>
            <person name="Arachchi H.M."/>
            <person name="Berlin A.M."/>
            <person name="Chapman S.B."/>
            <person name="Gainer-Dewar J."/>
            <person name="Goldberg J."/>
            <person name="Griggs A."/>
            <person name="Gujja S."/>
            <person name="Hansen M."/>
            <person name="Howarth C."/>
            <person name="Imamovic A."/>
            <person name="Ireland A."/>
            <person name="Larimer J."/>
            <person name="McCowan C."/>
            <person name="Murphy C."/>
            <person name="Pearson M."/>
            <person name="Poon T.W."/>
            <person name="Priest M."/>
            <person name="Roberts A."/>
            <person name="Saif S."/>
            <person name="Shea T."/>
            <person name="Sisk P."/>
            <person name="Sykes S."/>
            <person name="Wortman J."/>
            <person name="Nusbaum C."/>
            <person name="Birren B."/>
        </authorList>
    </citation>
    <scope>NUCLEOTIDE SEQUENCE [LARGE SCALE GENOMIC DNA]</scope>
    <source>
        <strain evidence="2 3">CBS 617.96</strain>
    </source>
</reference>
<dbReference type="eggNOG" id="ENOG502SZWN">
    <property type="taxonomic scope" value="Eukaryota"/>
</dbReference>
<feature type="region of interest" description="Disordered" evidence="1">
    <location>
        <begin position="438"/>
        <end position="464"/>
    </location>
</feature>
<name>W9YG39_9EURO</name>
<dbReference type="OrthoDB" id="3641178at2759"/>
<organism evidence="2 3">
    <name type="scientific">Capronia coronata CBS 617.96</name>
    <dbReference type="NCBI Taxonomy" id="1182541"/>
    <lineage>
        <taxon>Eukaryota</taxon>
        <taxon>Fungi</taxon>
        <taxon>Dikarya</taxon>
        <taxon>Ascomycota</taxon>
        <taxon>Pezizomycotina</taxon>
        <taxon>Eurotiomycetes</taxon>
        <taxon>Chaetothyriomycetidae</taxon>
        <taxon>Chaetothyriales</taxon>
        <taxon>Herpotrichiellaceae</taxon>
        <taxon>Capronia</taxon>
    </lineage>
</organism>
<keyword evidence="3" id="KW-1185">Reference proteome</keyword>
<proteinExistence type="predicted"/>
<evidence type="ECO:0000313" key="3">
    <source>
        <dbReference type="Proteomes" id="UP000019484"/>
    </source>
</evidence>
<gene>
    <name evidence="2" type="ORF">A1O1_05161</name>
</gene>
<dbReference type="Proteomes" id="UP000019484">
    <property type="component" value="Unassembled WGS sequence"/>
</dbReference>
<feature type="compositionally biased region" description="Low complexity" evidence="1">
    <location>
        <begin position="194"/>
        <end position="211"/>
    </location>
</feature>
<dbReference type="HOGENOM" id="CLU_553209_0_0_1"/>
<feature type="region of interest" description="Disordered" evidence="1">
    <location>
        <begin position="191"/>
        <end position="242"/>
    </location>
</feature>